<dbReference type="Proteomes" id="UP000499080">
    <property type="component" value="Unassembled WGS sequence"/>
</dbReference>
<evidence type="ECO:0000313" key="2">
    <source>
        <dbReference type="Proteomes" id="UP000499080"/>
    </source>
</evidence>
<comment type="caution">
    <text evidence="1">The sequence shown here is derived from an EMBL/GenBank/DDBJ whole genome shotgun (WGS) entry which is preliminary data.</text>
</comment>
<evidence type="ECO:0000313" key="1">
    <source>
        <dbReference type="EMBL" id="GBO10714.1"/>
    </source>
</evidence>
<accession>A0A4Y2UF67</accession>
<protein>
    <submittedName>
        <fullName evidence="1">Uncharacterized protein</fullName>
    </submittedName>
</protein>
<sequence>MDTVQPTARLCFYESKPIVTVQRRFRLEKRNCQSPSKNSIQHWMNNLKEQERYWRTISLRLRTVSQLSVS</sequence>
<proteinExistence type="predicted"/>
<name>A0A4Y2UF67_ARAVE</name>
<feature type="non-terminal residue" evidence="1">
    <location>
        <position position="70"/>
    </location>
</feature>
<dbReference type="EMBL" id="BGPR01035746">
    <property type="protein sequence ID" value="GBO10714.1"/>
    <property type="molecule type" value="Genomic_DNA"/>
</dbReference>
<organism evidence="1 2">
    <name type="scientific">Araneus ventricosus</name>
    <name type="common">Orbweaver spider</name>
    <name type="synonym">Epeira ventricosa</name>
    <dbReference type="NCBI Taxonomy" id="182803"/>
    <lineage>
        <taxon>Eukaryota</taxon>
        <taxon>Metazoa</taxon>
        <taxon>Ecdysozoa</taxon>
        <taxon>Arthropoda</taxon>
        <taxon>Chelicerata</taxon>
        <taxon>Arachnida</taxon>
        <taxon>Araneae</taxon>
        <taxon>Araneomorphae</taxon>
        <taxon>Entelegynae</taxon>
        <taxon>Araneoidea</taxon>
        <taxon>Araneidae</taxon>
        <taxon>Araneus</taxon>
    </lineage>
</organism>
<dbReference type="AlphaFoldDB" id="A0A4Y2UF67"/>
<reference evidence="1 2" key="1">
    <citation type="journal article" date="2019" name="Sci. Rep.">
        <title>Orb-weaving spider Araneus ventricosus genome elucidates the spidroin gene catalogue.</title>
        <authorList>
            <person name="Kono N."/>
            <person name="Nakamura H."/>
            <person name="Ohtoshi R."/>
            <person name="Moran D.A.P."/>
            <person name="Shinohara A."/>
            <person name="Yoshida Y."/>
            <person name="Fujiwara M."/>
            <person name="Mori M."/>
            <person name="Tomita M."/>
            <person name="Arakawa K."/>
        </authorList>
    </citation>
    <scope>NUCLEOTIDE SEQUENCE [LARGE SCALE GENOMIC DNA]</scope>
</reference>
<keyword evidence="2" id="KW-1185">Reference proteome</keyword>
<gene>
    <name evidence="1" type="ORF">AVEN_143866_1</name>
</gene>